<reference evidence="1" key="1">
    <citation type="submission" date="2019-03" db="EMBL/GenBank/DDBJ databases">
        <title>Long read genome sequence of the mycoparasitic Pythium oligandrum ATCC 38472 isolated from sugarbeet rhizosphere.</title>
        <authorList>
            <person name="Gaulin E."/>
        </authorList>
    </citation>
    <scope>NUCLEOTIDE SEQUENCE</scope>
    <source>
        <strain evidence="1">ATCC 38472_TT</strain>
    </source>
</reference>
<proteinExistence type="predicted"/>
<accession>A0A8K1FM82</accession>
<dbReference type="OrthoDB" id="58761at2759"/>
<gene>
    <name evidence="1" type="ORF">Poli38472_011472</name>
</gene>
<protein>
    <submittedName>
        <fullName evidence="1">Uncharacterized protein</fullName>
    </submittedName>
</protein>
<keyword evidence="2" id="KW-1185">Reference proteome</keyword>
<sequence length="260" mass="28561">MDSMAASSGVCDALLAKLDEVMSFLQFAKIPGAEFRGVVTFFFRSSQASDGDKIVCVRTVDMRRGIRVFTTALSASDPFASEAAPVHVSLADFLYMYSGEASASEIAGMCMSGRVSVPWGAYGKLKAFAECFDFSTEKWDAYYAYQAASGAVAATSLPQCSKPCCHSTTKEEIDANWCLVSDASTRTVHTHANGQMEEWEIVSDCNLHVLTPERREQIDETFGAGQLDEWLRKLCRGENVQKVHMNVKNTFNDFISLLSS</sequence>
<evidence type="ECO:0000313" key="2">
    <source>
        <dbReference type="Proteomes" id="UP000794436"/>
    </source>
</evidence>
<organism evidence="1 2">
    <name type="scientific">Pythium oligandrum</name>
    <name type="common">Mycoparasitic fungus</name>
    <dbReference type="NCBI Taxonomy" id="41045"/>
    <lineage>
        <taxon>Eukaryota</taxon>
        <taxon>Sar</taxon>
        <taxon>Stramenopiles</taxon>
        <taxon>Oomycota</taxon>
        <taxon>Peronosporomycetes</taxon>
        <taxon>Pythiales</taxon>
        <taxon>Pythiaceae</taxon>
        <taxon>Pythium</taxon>
    </lineage>
</organism>
<evidence type="ECO:0000313" key="1">
    <source>
        <dbReference type="EMBL" id="TMW64592.1"/>
    </source>
</evidence>
<dbReference type="Proteomes" id="UP000794436">
    <property type="component" value="Unassembled WGS sequence"/>
</dbReference>
<name>A0A8K1FM82_PYTOL</name>
<dbReference type="EMBL" id="SPLM01000039">
    <property type="protein sequence ID" value="TMW64592.1"/>
    <property type="molecule type" value="Genomic_DNA"/>
</dbReference>
<dbReference type="AlphaFoldDB" id="A0A8K1FM82"/>
<comment type="caution">
    <text evidence="1">The sequence shown here is derived from an EMBL/GenBank/DDBJ whole genome shotgun (WGS) entry which is preliminary data.</text>
</comment>